<evidence type="ECO:0000256" key="5">
    <source>
        <dbReference type="ARBA" id="ARBA00023237"/>
    </source>
</evidence>
<dbReference type="KEGG" id="cgle:NCTC11432_04608"/>
<dbReference type="RefSeq" id="WP_002981515.1">
    <property type="nucleotide sequence ID" value="NZ_CP068486.1"/>
</dbReference>
<dbReference type="InterPro" id="IPR051906">
    <property type="entry name" value="TolC-like"/>
</dbReference>
<evidence type="ECO:0000256" key="2">
    <source>
        <dbReference type="ARBA" id="ARBA00022452"/>
    </source>
</evidence>
<keyword evidence="2" id="KW-1134">Transmembrane beta strand</keyword>
<keyword evidence="4" id="KW-0472">Membrane</keyword>
<feature type="coiled-coil region" evidence="6">
    <location>
        <begin position="361"/>
        <end position="388"/>
    </location>
</feature>
<gene>
    <name evidence="8" type="ORF">NCTC11432_04608</name>
</gene>
<keyword evidence="3" id="KW-0812">Transmembrane</keyword>
<evidence type="ECO:0000313" key="9">
    <source>
        <dbReference type="Proteomes" id="UP000279227"/>
    </source>
</evidence>
<reference evidence="8 9" key="1">
    <citation type="submission" date="2018-12" db="EMBL/GenBank/DDBJ databases">
        <authorList>
            <consortium name="Pathogen Informatics"/>
        </authorList>
    </citation>
    <scope>NUCLEOTIDE SEQUENCE [LARGE SCALE GENOMIC DNA]</scope>
    <source>
        <strain evidence="8 9">NCTC11432</strain>
    </source>
</reference>
<dbReference type="OrthoDB" id="1091220at2"/>
<evidence type="ECO:0000256" key="3">
    <source>
        <dbReference type="ARBA" id="ARBA00022692"/>
    </source>
</evidence>
<dbReference type="Proteomes" id="UP000279227">
    <property type="component" value="Chromosome"/>
</dbReference>
<evidence type="ECO:0000256" key="6">
    <source>
        <dbReference type="SAM" id="Coils"/>
    </source>
</evidence>
<dbReference type="GO" id="GO:0009279">
    <property type="term" value="C:cell outer membrane"/>
    <property type="evidence" value="ECO:0007669"/>
    <property type="project" value="UniProtKB-SubCell"/>
</dbReference>
<evidence type="ECO:0000256" key="1">
    <source>
        <dbReference type="ARBA" id="ARBA00004442"/>
    </source>
</evidence>
<dbReference type="PANTHER" id="PTHR30026:SF20">
    <property type="entry name" value="OUTER MEMBRANE PROTEIN TOLC"/>
    <property type="match status" value="1"/>
</dbReference>
<dbReference type="STRING" id="525257.HMPREF0204_15198"/>
<keyword evidence="5" id="KW-0998">Cell outer membrane</keyword>
<dbReference type="AlphaFoldDB" id="A0A448B956"/>
<keyword evidence="7" id="KW-0732">Signal</keyword>
<organism evidence="8 9">
    <name type="scientific">Chryseobacterium gleum</name>
    <name type="common">Flavobacterium gleum</name>
    <dbReference type="NCBI Taxonomy" id="250"/>
    <lineage>
        <taxon>Bacteria</taxon>
        <taxon>Pseudomonadati</taxon>
        <taxon>Bacteroidota</taxon>
        <taxon>Flavobacteriia</taxon>
        <taxon>Flavobacteriales</taxon>
        <taxon>Weeksellaceae</taxon>
        <taxon>Chryseobacterium group</taxon>
        <taxon>Chryseobacterium</taxon>
    </lineage>
</organism>
<dbReference type="EMBL" id="LR134289">
    <property type="protein sequence ID" value="VEE11077.1"/>
    <property type="molecule type" value="Genomic_DNA"/>
</dbReference>
<accession>A0A448B956</accession>
<feature type="signal peptide" evidence="7">
    <location>
        <begin position="1"/>
        <end position="22"/>
    </location>
</feature>
<dbReference type="Gene3D" id="1.20.1600.10">
    <property type="entry name" value="Outer membrane efflux proteins (OEP)"/>
    <property type="match status" value="1"/>
</dbReference>
<dbReference type="GO" id="GO:1990281">
    <property type="term" value="C:efflux pump complex"/>
    <property type="evidence" value="ECO:0007669"/>
    <property type="project" value="TreeGrafter"/>
</dbReference>
<sequence length="432" mass="49490">MVKKIQLLFLILVAFNPHKLMAQRNLNDFIRIATTNAPMLKTNILQSKANEIETKRILAGLTKPLVTAQMDYMMAPVYANDADNRGIKINPSKSITDYYGLDFSATNGGLYKGVLTLDQPLFNKKRIDMAQQQMKIQNELLGNSSILAVHDIEKLITDQYILCLQDIGQREAMRHTSEITQQQIAIVQKLSTSGLSRLSDAKLLTIELSQQQTAIKTLQNSYQVHLLELYSLCGITKTDIVELDPLAIEIHNPPKVDSSGFIKQYKLDSLNLETNRKLFNLQYLPTVSLYSTAGLYADYLSDIPKRFGMLIGIRFTQKIFDGNQRKLNDEKLRVLQEATTINSNFFKSKNENRKKAFMELINSQQEQITSIDRQINEYEELLKYYQKQIAAGQGSVIEYLTTLRSNTALLNNRVSLHTARLWTINNYNYWNW</sequence>
<evidence type="ECO:0000256" key="4">
    <source>
        <dbReference type="ARBA" id="ARBA00023136"/>
    </source>
</evidence>
<evidence type="ECO:0000313" key="8">
    <source>
        <dbReference type="EMBL" id="VEE11077.1"/>
    </source>
</evidence>
<dbReference type="SUPFAM" id="SSF56954">
    <property type="entry name" value="Outer membrane efflux proteins (OEP)"/>
    <property type="match status" value="1"/>
</dbReference>
<dbReference type="PANTHER" id="PTHR30026">
    <property type="entry name" value="OUTER MEMBRANE PROTEIN TOLC"/>
    <property type="match status" value="1"/>
</dbReference>
<protein>
    <submittedName>
        <fullName evidence="8">Outer membrane efflux protein</fullName>
    </submittedName>
</protein>
<keyword evidence="6" id="KW-0175">Coiled coil</keyword>
<feature type="chain" id="PRO_5019372736" evidence="7">
    <location>
        <begin position="23"/>
        <end position="432"/>
    </location>
</feature>
<evidence type="ECO:0000256" key="7">
    <source>
        <dbReference type="SAM" id="SignalP"/>
    </source>
</evidence>
<proteinExistence type="predicted"/>
<name>A0A448B956_CHRGE</name>
<comment type="subcellular location">
    <subcellularLocation>
        <location evidence="1">Cell outer membrane</location>
    </subcellularLocation>
</comment>
<dbReference type="GO" id="GO:0015562">
    <property type="term" value="F:efflux transmembrane transporter activity"/>
    <property type="evidence" value="ECO:0007669"/>
    <property type="project" value="InterPro"/>
</dbReference>
<dbReference type="GeneID" id="93023499"/>
<dbReference type="GO" id="GO:0015288">
    <property type="term" value="F:porin activity"/>
    <property type="evidence" value="ECO:0007669"/>
    <property type="project" value="TreeGrafter"/>
</dbReference>